<feature type="domain" description="ABC transmembrane type-1" evidence="11">
    <location>
        <begin position="40"/>
        <end position="319"/>
    </location>
</feature>
<dbReference type="CDD" id="cd18543">
    <property type="entry name" value="ABC_6TM_Rv0194_D1_like"/>
    <property type="match status" value="1"/>
</dbReference>
<dbReference type="FunFam" id="3.40.50.300:FF:000299">
    <property type="entry name" value="ABC transporter ATP-binding protein/permease"/>
    <property type="match status" value="1"/>
</dbReference>
<gene>
    <name evidence="12" type="ORF">UFOPK3573_00672</name>
    <name evidence="13" type="ORF">UFOPK3879_00666</name>
</gene>
<keyword evidence="6" id="KW-0067">ATP-binding</keyword>
<dbReference type="GO" id="GO:0005524">
    <property type="term" value="F:ATP binding"/>
    <property type="evidence" value="ECO:0007669"/>
    <property type="project" value="UniProtKB-KW"/>
</dbReference>
<dbReference type="InterPro" id="IPR003439">
    <property type="entry name" value="ABC_transporter-like_ATP-bd"/>
</dbReference>
<dbReference type="InterPro" id="IPR011527">
    <property type="entry name" value="ABC1_TM_dom"/>
</dbReference>
<dbReference type="InterPro" id="IPR003593">
    <property type="entry name" value="AAA+_ATPase"/>
</dbReference>
<comment type="subcellular location">
    <subcellularLocation>
        <location evidence="1">Cell membrane</location>
        <topology evidence="1">Multi-pass membrane protein</topology>
    </subcellularLocation>
</comment>
<keyword evidence="8 9" id="KW-0472">Membrane</keyword>
<evidence type="ECO:0000256" key="9">
    <source>
        <dbReference type="SAM" id="Phobius"/>
    </source>
</evidence>
<dbReference type="GO" id="GO:0016887">
    <property type="term" value="F:ATP hydrolysis activity"/>
    <property type="evidence" value="ECO:0007669"/>
    <property type="project" value="InterPro"/>
</dbReference>
<dbReference type="InterPro" id="IPR027417">
    <property type="entry name" value="P-loop_NTPase"/>
</dbReference>
<keyword evidence="5" id="KW-0547">Nucleotide-binding</keyword>
<dbReference type="PROSITE" id="PS50893">
    <property type="entry name" value="ABC_TRANSPORTER_2"/>
    <property type="match status" value="1"/>
</dbReference>
<evidence type="ECO:0000256" key="5">
    <source>
        <dbReference type="ARBA" id="ARBA00022741"/>
    </source>
</evidence>
<proteinExistence type="predicted"/>
<keyword evidence="7 9" id="KW-1133">Transmembrane helix</keyword>
<dbReference type="InterPro" id="IPR039421">
    <property type="entry name" value="Type_1_exporter"/>
</dbReference>
<evidence type="ECO:0000256" key="7">
    <source>
        <dbReference type="ARBA" id="ARBA00022989"/>
    </source>
</evidence>
<protein>
    <submittedName>
        <fullName evidence="13">Unannotated protein</fullName>
    </submittedName>
</protein>
<feature type="transmembrane region" description="Helical" evidence="9">
    <location>
        <begin position="39"/>
        <end position="56"/>
    </location>
</feature>
<dbReference type="GO" id="GO:0140359">
    <property type="term" value="F:ABC-type transporter activity"/>
    <property type="evidence" value="ECO:0007669"/>
    <property type="project" value="InterPro"/>
</dbReference>
<evidence type="ECO:0000259" key="10">
    <source>
        <dbReference type="PROSITE" id="PS50893"/>
    </source>
</evidence>
<feature type="transmembrane region" description="Helical" evidence="9">
    <location>
        <begin position="260"/>
        <end position="278"/>
    </location>
</feature>
<dbReference type="PANTHER" id="PTHR24221">
    <property type="entry name" value="ATP-BINDING CASSETTE SUB-FAMILY B"/>
    <property type="match status" value="1"/>
</dbReference>
<keyword evidence="3" id="KW-1003">Cell membrane</keyword>
<organism evidence="13">
    <name type="scientific">freshwater metagenome</name>
    <dbReference type="NCBI Taxonomy" id="449393"/>
    <lineage>
        <taxon>unclassified sequences</taxon>
        <taxon>metagenomes</taxon>
        <taxon>ecological metagenomes</taxon>
    </lineage>
</organism>
<evidence type="ECO:0000256" key="6">
    <source>
        <dbReference type="ARBA" id="ARBA00022840"/>
    </source>
</evidence>
<dbReference type="PROSITE" id="PS00211">
    <property type="entry name" value="ABC_TRANSPORTER_1"/>
    <property type="match status" value="1"/>
</dbReference>
<evidence type="ECO:0000259" key="11">
    <source>
        <dbReference type="PROSITE" id="PS50929"/>
    </source>
</evidence>
<dbReference type="EMBL" id="CAFBNR010000024">
    <property type="protein sequence ID" value="CAB4961863.1"/>
    <property type="molecule type" value="Genomic_DNA"/>
</dbReference>
<dbReference type="EMBL" id="CAFBMJ010000039">
    <property type="protein sequence ID" value="CAB4901529.1"/>
    <property type="molecule type" value="Genomic_DNA"/>
</dbReference>
<evidence type="ECO:0000256" key="1">
    <source>
        <dbReference type="ARBA" id="ARBA00004651"/>
    </source>
</evidence>
<evidence type="ECO:0000313" key="13">
    <source>
        <dbReference type="EMBL" id="CAB4961863.1"/>
    </source>
</evidence>
<evidence type="ECO:0000256" key="8">
    <source>
        <dbReference type="ARBA" id="ARBA00023136"/>
    </source>
</evidence>
<dbReference type="SUPFAM" id="SSF90123">
    <property type="entry name" value="ABC transporter transmembrane region"/>
    <property type="match status" value="1"/>
</dbReference>
<dbReference type="InterPro" id="IPR036640">
    <property type="entry name" value="ABC1_TM_sf"/>
</dbReference>
<dbReference type="Gene3D" id="1.20.1560.10">
    <property type="entry name" value="ABC transporter type 1, transmembrane domain"/>
    <property type="match status" value="1"/>
</dbReference>
<dbReference type="AlphaFoldDB" id="A0A6J7L4L6"/>
<evidence type="ECO:0000256" key="4">
    <source>
        <dbReference type="ARBA" id="ARBA00022692"/>
    </source>
</evidence>
<dbReference type="Gene3D" id="3.40.50.300">
    <property type="entry name" value="P-loop containing nucleotide triphosphate hydrolases"/>
    <property type="match status" value="1"/>
</dbReference>
<evidence type="ECO:0000256" key="3">
    <source>
        <dbReference type="ARBA" id="ARBA00022475"/>
    </source>
</evidence>
<dbReference type="GO" id="GO:0005886">
    <property type="term" value="C:plasma membrane"/>
    <property type="evidence" value="ECO:0007669"/>
    <property type="project" value="UniProtKB-SubCell"/>
</dbReference>
<reference evidence="13" key="1">
    <citation type="submission" date="2020-05" db="EMBL/GenBank/DDBJ databases">
        <authorList>
            <person name="Chiriac C."/>
            <person name="Salcher M."/>
            <person name="Ghai R."/>
            <person name="Kavagutti S V."/>
        </authorList>
    </citation>
    <scope>NUCLEOTIDE SEQUENCE</scope>
</reference>
<dbReference type="SUPFAM" id="SSF52540">
    <property type="entry name" value="P-loop containing nucleoside triphosphate hydrolases"/>
    <property type="match status" value="1"/>
</dbReference>
<name>A0A6J7L4L6_9ZZZZ</name>
<dbReference type="PROSITE" id="PS50929">
    <property type="entry name" value="ABC_TM1F"/>
    <property type="match status" value="1"/>
</dbReference>
<accession>A0A6J7L4L6</accession>
<keyword evidence="2" id="KW-0813">Transport</keyword>
<feature type="transmembrane region" description="Helical" evidence="9">
    <location>
        <begin position="145"/>
        <end position="169"/>
    </location>
</feature>
<dbReference type="PANTHER" id="PTHR24221:SF654">
    <property type="entry name" value="ATP-BINDING CASSETTE SUB-FAMILY B MEMBER 6"/>
    <property type="match status" value="1"/>
</dbReference>
<evidence type="ECO:0000313" key="12">
    <source>
        <dbReference type="EMBL" id="CAB4901529.1"/>
    </source>
</evidence>
<dbReference type="Pfam" id="PF00005">
    <property type="entry name" value="ABC_tran"/>
    <property type="match status" value="1"/>
</dbReference>
<feature type="transmembrane region" description="Helical" evidence="9">
    <location>
        <begin position="76"/>
        <end position="94"/>
    </location>
</feature>
<evidence type="ECO:0000256" key="2">
    <source>
        <dbReference type="ARBA" id="ARBA00022448"/>
    </source>
</evidence>
<sequence length="602" mass="65082">MSTIETDAELATRLDFEQSQRSEGWKLLRGMLRDQRRNLLLGALIGISWASFKTAVPQMTKNAINQGIEKDGPLLKWVLIIAGLGVLTGVLSGMRRYVAFRESRWAETLLRERLFSHLIGLNIGYHDKAQTGQLMSRASSDLMQIQGFIVMIPITLSNVIQIIAVTAILFYTDPVLALVALVPLPFVNISARRFSNRIHPASIAVQAEQAQLASVVEESVSGVRVIKGFGAEQVQFDKLRKEADDIFGETMKAAKIRSSFLPAIDVLPALGLVGVLGVGGHRVLTGQITIGDLVAFNVYLTLLIWPLRNIGMIVALGQRAAAALVRIHEVLSTESTISDPANPQQLPSASTGSETLGAIKFDHVHFGYSADQPVLSNFTIDIAGGESIAIVGATGSGKSTVTRLLLRFYDTNSGHVFLDGIDVRKLKLRDLRQQIGVVFEDTVLFNDTVANNIAFAKSTASQQDLERAAKLAGAHEFIGELPNGYETVIGERGFSLSGGQRQRIAIARAIIADPRVLVLDDATSAVDPSKEGEIREAMRTVMSGRTTIVIAHRPGTIALADRVVLLDGGTIAAIGTHEELAAANTRYREVLASMDQPKKAGN</sequence>
<feature type="transmembrane region" description="Helical" evidence="9">
    <location>
        <begin position="175"/>
        <end position="191"/>
    </location>
</feature>
<dbReference type="SMART" id="SM00382">
    <property type="entry name" value="AAA"/>
    <property type="match status" value="1"/>
</dbReference>
<dbReference type="Pfam" id="PF00664">
    <property type="entry name" value="ABC_membrane"/>
    <property type="match status" value="1"/>
</dbReference>
<dbReference type="InterPro" id="IPR017871">
    <property type="entry name" value="ABC_transporter-like_CS"/>
</dbReference>
<keyword evidence="4 9" id="KW-0812">Transmembrane</keyword>
<feature type="domain" description="ABC transporter" evidence="10">
    <location>
        <begin position="359"/>
        <end position="593"/>
    </location>
</feature>